<organism evidence="13 14">
    <name type="scientific">candidate division WS6 bacterium 34_10</name>
    <dbReference type="NCBI Taxonomy" id="1641389"/>
    <lineage>
        <taxon>Bacteria</taxon>
        <taxon>Candidatus Dojkabacteria</taxon>
    </lineage>
</organism>
<dbReference type="Pfam" id="PF03167">
    <property type="entry name" value="UDG"/>
    <property type="match status" value="1"/>
</dbReference>
<dbReference type="GO" id="GO:0046872">
    <property type="term" value="F:metal ion binding"/>
    <property type="evidence" value="ECO:0007669"/>
    <property type="project" value="UniProtKB-KW"/>
</dbReference>
<reference evidence="14" key="1">
    <citation type="journal article" date="2015" name="MBio">
        <title>Genome-Resolved Metagenomic Analysis Reveals Roles for Candidate Phyla and Other Microbial Community Members in Biogeochemical Transformations in Oil Reservoirs.</title>
        <authorList>
            <person name="Hu P."/>
            <person name="Tom L."/>
            <person name="Singh A."/>
            <person name="Thomas B.C."/>
            <person name="Baker B.J."/>
            <person name="Piceno Y.M."/>
            <person name="Andersen G.L."/>
            <person name="Banfield J.F."/>
        </authorList>
    </citation>
    <scope>NUCLEOTIDE SEQUENCE [LARGE SCALE GENOMIC DNA]</scope>
</reference>
<proteinExistence type="inferred from homology"/>
<evidence type="ECO:0000256" key="6">
    <source>
        <dbReference type="ARBA" id="ARBA00022723"/>
    </source>
</evidence>
<dbReference type="PATRIC" id="fig|1641389.3.peg.827"/>
<dbReference type="GO" id="GO:0004844">
    <property type="term" value="F:uracil DNA N-glycosylase activity"/>
    <property type="evidence" value="ECO:0007669"/>
    <property type="project" value="UniProtKB-EC"/>
</dbReference>
<comment type="similarity">
    <text evidence="2">Belongs to the uracil-DNA glycosylase (UDG) superfamily. Type 4 (UDGa) family.</text>
</comment>
<keyword evidence="9" id="KW-0408">Iron</keyword>
<comment type="catalytic activity">
    <reaction evidence="1">
        <text>Hydrolyzes single-stranded DNA or mismatched double-stranded DNA and polynucleotides, releasing free uracil.</text>
        <dbReference type="EC" id="3.2.2.27"/>
    </reaction>
</comment>
<keyword evidence="5" id="KW-0004">4Fe-4S</keyword>
<comment type="caution">
    <text evidence="13">The sequence shown here is derived from an EMBL/GenBank/DDBJ whole genome shotgun (WGS) entry which is preliminary data.</text>
</comment>
<dbReference type="GO" id="GO:0006281">
    <property type="term" value="P:DNA repair"/>
    <property type="evidence" value="ECO:0007669"/>
    <property type="project" value="UniProtKB-KW"/>
</dbReference>
<keyword evidence="10" id="KW-0411">Iron-sulfur</keyword>
<protein>
    <recommendedName>
        <fullName evidence="4">Type-4 uracil-DNA glycosylase</fullName>
        <ecNumber evidence="3">3.2.2.27</ecNumber>
    </recommendedName>
</protein>
<evidence type="ECO:0000256" key="10">
    <source>
        <dbReference type="ARBA" id="ARBA00023014"/>
    </source>
</evidence>
<evidence type="ECO:0000256" key="11">
    <source>
        <dbReference type="ARBA" id="ARBA00023204"/>
    </source>
</evidence>
<dbReference type="SMART" id="SM00986">
    <property type="entry name" value="UDG"/>
    <property type="match status" value="1"/>
</dbReference>
<gene>
    <name evidence="13" type="ORF">XD93_0059</name>
</gene>
<dbReference type="Proteomes" id="UP000053904">
    <property type="component" value="Unassembled WGS sequence"/>
</dbReference>
<evidence type="ECO:0000259" key="12">
    <source>
        <dbReference type="SMART" id="SM00986"/>
    </source>
</evidence>
<accession>A0A117M0M4</accession>
<evidence type="ECO:0000313" key="13">
    <source>
        <dbReference type="EMBL" id="KUK77831.1"/>
    </source>
</evidence>
<dbReference type="PANTHER" id="PTHR33693:SF1">
    <property type="entry name" value="TYPE-4 URACIL-DNA GLYCOSYLASE"/>
    <property type="match status" value="1"/>
</dbReference>
<feature type="domain" description="Uracil-DNA glycosylase-like" evidence="12">
    <location>
        <begin position="34"/>
        <end position="179"/>
    </location>
</feature>
<dbReference type="EC" id="3.2.2.27" evidence="3"/>
<evidence type="ECO:0000313" key="14">
    <source>
        <dbReference type="Proteomes" id="UP000053904"/>
    </source>
</evidence>
<evidence type="ECO:0000256" key="4">
    <source>
        <dbReference type="ARBA" id="ARBA00019403"/>
    </source>
</evidence>
<dbReference type="PANTHER" id="PTHR33693">
    <property type="entry name" value="TYPE-5 URACIL-DNA GLYCOSYLASE"/>
    <property type="match status" value="1"/>
</dbReference>
<dbReference type="SUPFAM" id="SSF52141">
    <property type="entry name" value="Uracil-DNA glycosylase-like"/>
    <property type="match status" value="1"/>
</dbReference>
<evidence type="ECO:0000256" key="7">
    <source>
        <dbReference type="ARBA" id="ARBA00022763"/>
    </source>
</evidence>
<evidence type="ECO:0000256" key="8">
    <source>
        <dbReference type="ARBA" id="ARBA00022801"/>
    </source>
</evidence>
<evidence type="ECO:0000256" key="1">
    <source>
        <dbReference type="ARBA" id="ARBA00001400"/>
    </source>
</evidence>
<evidence type="ECO:0000256" key="5">
    <source>
        <dbReference type="ARBA" id="ARBA00022485"/>
    </source>
</evidence>
<sequence length="215" mass="24352">MDISRFDTLKELHEYYSVNNRCKLKKVATQPVYELEPPPSGIVFIGEAPGREEDKQGKPFVGAAGKLLDEMLKEISLTRKDVYVSNVVKYRPPNNREPTEEEKDACRVWLNAELLFINPKVIVTLGSHALDRFVSGAKVSASHGTAFSHPTDIPIFAMYHPAAALYNPELKGTVKKDFVRLKKFIDNGCKLENEEKEETLFDEEKQEVVNDILDL</sequence>
<dbReference type="NCBIfam" id="TIGR00758">
    <property type="entry name" value="UDG_fam4"/>
    <property type="match status" value="1"/>
</dbReference>
<dbReference type="GO" id="GO:0051539">
    <property type="term" value="F:4 iron, 4 sulfur cluster binding"/>
    <property type="evidence" value="ECO:0007669"/>
    <property type="project" value="UniProtKB-KW"/>
</dbReference>
<dbReference type="CDD" id="cd10030">
    <property type="entry name" value="UDG-F4_TTUDGA_SPO1dp_like"/>
    <property type="match status" value="1"/>
</dbReference>
<dbReference type="InterPro" id="IPR005122">
    <property type="entry name" value="Uracil-DNA_glycosylase-like"/>
</dbReference>
<dbReference type="AlphaFoldDB" id="A0A117M0M4"/>
<keyword evidence="7" id="KW-0227">DNA damage</keyword>
<keyword evidence="13" id="KW-0548">Nucleotidyltransferase</keyword>
<dbReference type="InterPro" id="IPR005273">
    <property type="entry name" value="Ura-DNA_glyco_family4"/>
</dbReference>
<keyword evidence="6" id="KW-0479">Metal-binding</keyword>
<keyword evidence="8" id="KW-0378">Hydrolase</keyword>
<dbReference type="EMBL" id="LGGO01000003">
    <property type="protein sequence ID" value="KUK77831.1"/>
    <property type="molecule type" value="Genomic_DNA"/>
</dbReference>
<keyword evidence="13" id="KW-0808">Transferase</keyword>
<keyword evidence="11" id="KW-0234">DNA repair</keyword>
<evidence type="ECO:0000256" key="9">
    <source>
        <dbReference type="ARBA" id="ARBA00023004"/>
    </source>
</evidence>
<name>A0A117M0M4_9BACT</name>
<dbReference type="InterPro" id="IPR036895">
    <property type="entry name" value="Uracil-DNA_glycosylase-like_sf"/>
</dbReference>
<dbReference type="SMART" id="SM00987">
    <property type="entry name" value="UreE_C"/>
    <property type="match status" value="1"/>
</dbReference>
<dbReference type="GO" id="GO:0016779">
    <property type="term" value="F:nucleotidyltransferase activity"/>
    <property type="evidence" value="ECO:0007669"/>
    <property type="project" value="UniProtKB-KW"/>
</dbReference>
<evidence type="ECO:0000256" key="2">
    <source>
        <dbReference type="ARBA" id="ARBA00006521"/>
    </source>
</evidence>
<evidence type="ECO:0000256" key="3">
    <source>
        <dbReference type="ARBA" id="ARBA00012030"/>
    </source>
</evidence>
<dbReference type="Gene3D" id="3.40.470.10">
    <property type="entry name" value="Uracil-DNA glycosylase-like domain"/>
    <property type="match status" value="1"/>
</dbReference>
<dbReference type="InterPro" id="IPR051536">
    <property type="entry name" value="UDG_Type-4/5"/>
</dbReference>